<organism evidence="5 6">
    <name type="scientific">Pelusios castaneus</name>
    <name type="common">West African mud turtle</name>
    <dbReference type="NCBI Taxonomy" id="367368"/>
    <lineage>
        <taxon>Eukaryota</taxon>
        <taxon>Metazoa</taxon>
        <taxon>Chordata</taxon>
        <taxon>Craniata</taxon>
        <taxon>Vertebrata</taxon>
        <taxon>Euteleostomi</taxon>
        <taxon>Archelosauria</taxon>
        <taxon>Testudinata</taxon>
        <taxon>Testudines</taxon>
        <taxon>Pleurodira</taxon>
        <taxon>Pelomedusidae</taxon>
        <taxon>Pelusios</taxon>
    </lineage>
</organism>
<name>A0A8C8VHC8_9SAUR</name>
<dbReference type="GO" id="GO:0015630">
    <property type="term" value="C:microtubule cytoskeleton"/>
    <property type="evidence" value="ECO:0007669"/>
    <property type="project" value="TreeGrafter"/>
</dbReference>
<reference evidence="5" key="2">
    <citation type="submission" date="2025-09" db="UniProtKB">
        <authorList>
            <consortium name="Ensembl"/>
        </authorList>
    </citation>
    <scope>IDENTIFICATION</scope>
</reference>
<dbReference type="PANTHER" id="PTHR45870">
    <property type="entry name" value="TUBULIN MONOGLYCYLASE TTLL3"/>
    <property type="match status" value="1"/>
</dbReference>
<reference evidence="5" key="1">
    <citation type="submission" date="2025-08" db="UniProtKB">
        <authorList>
            <consortium name="Ensembl"/>
        </authorList>
    </citation>
    <scope>IDENTIFICATION</scope>
</reference>
<keyword evidence="3" id="KW-0067">ATP-binding</keyword>
<feature type="compositionally biased region" description="Basic and acidic residues" evidence="4">
    <location>
        <begin position="73"/>
        <end position="87"/>
    </location>
</feature>
<dbReference type="AlphaFoldDB" id="A0A8C8VHC8"/>
<dbReference type="Ensembl" id="ENSPCET00000008476.1">
    <property type="protein sequence ID" value="ENSPCEP00000008190.1"/>
    <property type="gene ID" value="ENSPCEG00000006559.1"/>
</dbReference>
<keyword evidence="1" id="KW-0436">Ligase</keyword>
<protein>
    <submittedName>
        <fullName evidence="5">Uncharacterized protein</fullName>
    </submittedName>
</protein>
<dbReference type="GO" id="GO:0060271">
    <property type="term" value="P:cilium assembly"/>
    <property type="evidence" value="ECO:0007669"/>
    <property type="project" value="TreeGrafter"/>
</dbReference>
<keyword evidence="6" id="KW-1185">Reference proteome</keyword>
<feature type="region of interest" description="Disordered" evidence="4">
    <location>
        <begin position="73"/>
        <end position="113"/>
    </location>
</feature>
<dbReference type="PANTHER" id="PTHR45870:SF2">
    <property type="entry name" value="TUBULIN MONOGLYCYLASE TTLL3"/>
    <property type="match status" value="1"/>
</dbReference>
<evidence type="ECO:0000313" key="5">
    <source>
        <dbReference type="Ensembl" id="ENSPCEP00000008190.1"/>
    </source>
</evidence>
<keyword evidence="2" id="KW-0547">Nucleotide-binding</keyword>
<dbReference type="GO" id="GO:0070736">
    <property type="term" value="F:protein-glycine ligase activity, initiating"/>
    <property type="evidence" value="ECO:0007669"/>
    <property type="project" value="TreeGrafter"/>
</dbReference>
<dbReference type="GO" id="GO:0003341">
    <property type="term" value="P:cilium movement"/>
    <property type="evidence" value="ECO:0007669"/>
    <property type="project" value="TreeGrafter"/>
</dbReference>
<evidence type="ECO:0000313" key="6">
    <source>
        <dbReference type="Proteomes" id="UP000694393"/>
    </source>
</evidence>
<feature type="compositionally biased region" description="Acidic residues" evidence="4">
    <location>
        <begin position="88"/>
        <end position="106"/>
    </location>
</feature>
<sequence>MWHNQWSWRWGSSPIPGFSWRRVAAAAIAFNPERLKQARLHVERAVKQRKIFMLHGPYPVIRSLLHSRGWVEKKGPKAPCRRERAPDGEEEGDDNEEGEEEEEEEAIQASPGLPWPLSQPLSHLQSRLVRNQMPYFIWTNRRDAIDCRFLRKEQVMNHYAKAGSFTTKVGLCLNLRNLPWFAQADADTFFPRCYRLGAEDEKHAFIGECPLLLSWGGGLPTFPMETILQTQPLP</sequence>
<evidence type="ECO:0000256" key="1">
    <source>
        <dbReference type="ARBA" id="ARBA00022598"/>
    </source>
</evidence>
<evidence type="ECO:0000256" key="4">
    <source>
        <dbReference type="SAM" id="MobiDB-lite"/>
    </source>
</evidence>
<dbReference type="Proteomes" id="UP000694393">
    <property type="component" value="Unplaced"/>
</dbReference>
<dbReference type="InterPro" id="IPR051437">
    <property type="entry name" value="TTLL_monoglycylase"/>
</dbReference>
<evidence type="ECO:0000256" key="2">
    <source>
        <dbReference type="ARBA" id="ARBA00022741"/>
    </source>
</evidence>
<dbReference type="GO" id="GO:0005930">
    <property type="term" value="C:axoneme"/>
    <property type="evidence" value="ECO:0007669"/>
    <property type="project" value="TreeGrafter"/>
</dbReference>
<evidence type="ECO:0000256" key="3">
    <source>
        <dbReference type="ARBA" id="ARBA00022840"/>
    </source>
</evidence>
<proteinExistence type="predicted"/>
<dbReference type="GO" id="GO:0005524">
    <property type="term" value="F:ATP binding"/>
    <property type="evidence" value="ECO:0007669"/>
    <property type="project" value="UniProtKB-KW"/>
</dbReference>
<accession>A0A8C8VHC8</accession>